<dbReference type="Gene3D" id="3.90.70.10">
    <property type="entry name" value="Cysteine proteinases"/>
    <property type="match status" value="1"/>
</dbReference>
<sequence>MSHNIEFPQNDDFIFEGDDISDNVRNLSNVLSQLNSIPMDEFPPKTDDFLNNQLPSIWRTIQSSSHPSRSLIKEITFFEEQYCKLCVHTNLIPSMLIAITTTFDSSLQKGTFYQCETISDQERDSIFDKLENHDKILRPDRPNSNHITKELILNVVKSCIFKRAKELYEENILNAEQVSALVRLFTCIESSIDPKLVSAILPILMNASIRLIDPKNTDLNHICQFLSKFVVMMPNLVDSILNVFCDLSSEKSPVTTRYMAISDIITIVSSVGIGNSENQVKNAMVNALNTSSQSNILTRVYQFLPKLASITQFSDDDLHSLLNKTRSNDEKLISALVEVINSINRSVDSFAEELLAHDILSPALYCSVIGKTESETTTKRLFDQLLDSTDRLMKKTSIQHVELNDRLTSLMNEEGVDLMKLLKFLFLCAPNVDTLKDSIVKVLNLPVLPPELIPMLQGFTRKLNDFDSSTTIMALFNVVLGKLQTTTSYNQFTSSLVTVVTQWINVSNNIETTVILKKLSELNFTSIDDSVPCLVNELIAKCNDEKVKQDFLFKVLNDSVPPKHSIWLIESLFTLIHEDNNLVLTCFNTIMEHIQGDKYTNGVSLLYSAVMYEADFYQLGEHNCFNQNVVLHLQDDNATDIVISLHPFHSTRRIFAEVAHALNISVTQFQLIITEEQQEKYLTYNAPLNVVQIGIIEEEDLVYHEVPMELIIASNNEDHQPNPPTYETPFMDCLASKTSILFDLLKDDFESELLFLIILLFPKLSLVPNNPLQEVAVGKCSDPMLFKDSIRVFPYAVSCSPIPERAQEFLFELVSHNYDTVSVAFACKALFGIENTFVFDKTNLKKCLIDCSNHQFRSITSKMVSTETNKDDMIELLMTTLTKENRKKSKQFYDCIKKFNLPPETFIPIYQALEQFEFSYYSDIDQTFISLLDLIPENQEMIDLTIQRLFSPPTCKNETLPFVHTIESWLAALKFIESEFAISRINCLVSELKEIPTAAELSSDYTYKGRCGIYNMGSTCYMNALMQVLNGFQHFSLKIISKNTKDLPQFVVEMRNCLAKLRYIRGVDLQLNKLANTIDENFNPFLQQDIEEFFNLRIVNRLSEELKEADDVTETMKIQVTYNISTDSGQIVSTHKETLYYFLLQTKNLSRIDESFKLYFEPENIEYTIEGTKEKVPAKRWISISKWPDYLVVQLQRWEFSIETGERHKLVHEFGFPVDLRDDDIKCHFEAQKCDCAYTLAGVVIHQGNADQGHYFAIVLGDDNEWYFCNDRKIEYFDINDLATFAYGISDGNQSPEEIYTGYLLFYKKVGLPKISVECPQDLEEEIDAENARNWSSVIFYSHEFVDYAKRMIMEYNKNIEMLDIALSVLFKIAICEESSLRQWCFILTNHVLTEKSQCLRFFEYVEKEINTSLAALFAISENVTNELTTLFSFVFSKLIDTTKPLISILKCVEGQFPKRMFCTFLFDTIANLCQLLKVEWVQEEEALTLMLTILSLQLAKETQRQVTKSHVTAFNNLLSVFTDVIRIKGCTDAVLSVFDIQRMNKIGHIYKKCENFSKLLLYVNSIRQDIFLDTEEASPATLELINQFIPQQQAADNTETLDLDLDFMFPSLEQLVFCENKEVRRNSCDVLIQMIGKKDENLILFLKEAIINETLQCHLLPEENSVTLFVCGLLPKMHELIHHGDESSCKEFIEVVLRLCCVHPNSLIREFLIISEIYLSIQNEKLKRKIFKIIHHLIAYDRSLLSDSSLEKVFDNIMSSYVTSKYTTQILAAFQDKANNTTLSGACIEYYLTSEYDENAEILLNLLQKGLHPAEVNIPSSADCFMQLKFANELWNIWPEKKSELANFMLSAFKHAKPFSLYQNSVTLKQTIEHLKSYCPDDVSKVIDEMSENKNPKS</sequence>
<feature type="domain" description="USP" evidence="1">
    <location>
        <begin position="1011"/>
        <end position="1310"/>
    </location>
</feature>
<dbReference type="PROSITE" id="PS00972">
    <property type="entry name" value="USP_1"/>
    <property type="match status" value="1"/>
</dbReference>
<dbReference type="GeneID" id="94834062"/>
<dbReference type="InterPro" id="IPR016024">
    <property type="entry name" value="ARM-type_fold"/>
</dbReference>
<dbReference type="VEuPathDB" id="TrichDB:TRFO_17055"/>
<keyword evidence="3" id="KW-1185">Reference proteome</keyword>
<dbReference type="PANTHER" id="PTHR24006:SF925">
    <property type="entry name" value="UBIQUITINYL HYDROLASE 1"/>
    <property type="match status" value="1"/>
</dbReference>
<reference evidence="2" key="1">
    <citation type="submission" date="2016-10" db="EMBL/GenBank/DDBJ databases">
        <authorList>
            <person name="Benchimol M."/>
            <person name="Almeida L.G."/>
            <person name="Vasconcelos A.T."/>
            <person name="Perreira-Neves A."/>
            <person name="Rosa I.A."/>
            <person name="Tasca T."/>
            <person name="Bogo M.R."/>
            <person name="de Souza W."/>
        </authorList>
    </citation>
    <scope>NUCLEOTIDE SEQUENCE [LARGE SCALE GENOMIC DNA]</scope>
    <source>
        <strain evidence="2">K</strain>
    </source>
</reference>
<gene>
    <name evidence="2" type="ORF">TRFO_17055</name>
</gene>
<organism evidence="2 3">
    <name type="scientific">Tritrichomonas foetus</name>
    <dbReference type="NCBI Taxonomy" id="1144522"/>
    <lineage>
        <taxon>Eukaryota</taxon>
        <taxon>Metamonada</taxon>
        <taxon>Parabasalia</taxon>
        <taxon>Tritrichomonadida</taxon>
        <taxon>Tritrichomonadidae</taxon>
        <taxon>Tritrichomonas</taxon>
    </lineage>
</organism>
<proteinExistence type="predicted"/>
<dbReference type="PROSITE" id="PS50235">
    <property type="entry name" value="USP_3"/>
    <property type="match status" value="1"/>
</dbReference>
<dbReference type="SUPFAM" id="SSF54001">
    <property type="entry name" value="Cysteine proteinases"/>
    <property type="match status" value="1"/>
</dbReference>
<dbReference type="PANTHER" id="PTHR24006">
    <property type="entry name" value="UBIQUITIN CARBOXYL-TERMINAL HYDROLASE"/>
    <property type="match status" value="1"/>
</dbReference>
<evidence type="ECO:0000313" key="2">
    <source>
        <dbReference type="EMBL" id="OHT12908.1"/>
    </source>
</evidence>
<dbReference type="SUPFAM" id="SSF48371">
    <property type="entry name" value="ARM repeat"/>
    <property type="match status" value="1"/>
</dbReference>
<dbReference type="InterPro" id="IPR038765">
    <property type="entry name" value="Papain-like_cys_pep_sf"/>
</dbReference>
<accession>A0A1J4KSZ2</accession>
<dbReference type="InterPro" id="IPR028889">
    <property type="entry name" value="USP"/>
</dbReference>
<dbReference type="InterPro" id="IPR001394">
    <property type="entry name" value="Peptidase_C19_UCH"/>
</dbReference>
<dbReference type="InterPro" id="IPR050164">
    <property type="entry name" value="Peptidase_C19"/>
</dbReference>
<dbReference type="GO" id="GO:0005829">
    <property type="term" value="C:cytosol"/>
    <property type="evidence" value="ECO:0007669"/>
    <property type="project" value="TreeGrafter"/>
</dbReference>
<dbReference type="GO" id="GO:0004843">
    <property type="term" value="F:cysteine-type deubiquitinase activity"/>
    <property type="evidence" value="ECO:0007669"/>
    <property type="project" value="InterPro"/>
</dbReference>
<dbReference type="GO" id="GO:0016579">
    <property type="term" value="P:protein deubiquitination"/>
    <property type="evidence" value="ECO:0007669"/>
    <property type="project" value="InterPro"/>
</dbReference>
<comment type="caution">
    <text evidence="2">The sequence shown here is derived from an EMBL/GenBank/DDBJ whole genome shotgun (WGS) entry which is preliminary data.</text>
</comment>
<dbReference type="RefSeq" id="XP_068366044.1">
    <property type="nucleotide sequence ID" value="XM_068499358.1"/>
</dbReference>
<dbReference type="GO" id="GO:0005634">
    <property type="term" value="C:nucleus"/>
    <property type="evidence" value="ECO:0007669"/>
    <property type="project" value="TreeGrafter"/>
</dbReference>
<dbReference type="Proteomes" id="UP000179807">
    <property type="component" value="Unassembled WGS sequence"/>
</dbReference>
<name>A0A1J4KSZ2_9EUKA</name>
<evidence type="ECO:0000313" key="3">
    <source>
        <dbReference type="Proteomes" id="UP000179807"/>
    </source>
</evidence>
<dbReference type="Pfam" id="PF00443">
    <property type="entry name" value="UCH"/>
    <property type="match status" value="1"/>
</dbReference>
<dbReference type="EMBL" id="MLAK01000552">
    <property type="protein sequence ID" value="OHT12908.1"/>
    <property type="molecule type" value="Genomic_DNA"/>
</dbReference>
<dbReference type="PROSITE" id="PS00973">
    <property type="entry name" value="USP_2"/>
    <property type="match status" value="1"/>
</dbReference>
<evidence type="ECO:0000259" key="1">
    <source>
        <dbReference type="PROSITE" id="PS50235"/>
    </source>
</evidence>
<protein>
    <submittedName>
        <fullName evidence="2">Clan CA, family C19, ubiquitin hydrolase-like cysteine peptidase</fullName>
    </submittedName>
</protein>
<dbReference type="OrthoDB" id="420187at2759"/>
<dbReference type="InterPro" id="IPR018200">
    <property type="entry name" value="USP_CS"/>
</dbReference>